<dbReference type="InterPro" id="IPR002575">
    <property type="entry name" value="Aminoglycoside_PTrfase"/>
</dbReference>
<dbReference type="InterPro" id="IPR011009">
    <property type="entry name" value="Kinase-like_dom_sf"/>
</dbReference>
<dbReference type="AlphaFoldDB" id="A0AAD7TGQ4"/>
<protein>
    <recommendedName>
        <fullName evidence="1">Aminoglycoside phosphotransferase domain-containing protein</fullName>
    </recommendedName>
</protein>
<proteinExistence type="predicted"/>
<dbReference type="CDD" id="cd05120">
    <property type="entry name" value="APH_ChoK_like"/>
    <property type="match status" value="1"/>
</dbReference>
<organism evidence="2 3">
    <name type="scientific">Trametes cubensis</name>
    <dbReference type="NCBI Taxonomy" id="1111947"/>
    <lineage>
        <taxon>Eukaryota</taxon>
        <taxon>Fungi</taxon>
        <taxon>Dikarya</taxon>
        <taxon>Basidiomycota</taxon>
        <taxon>Agaricomycotina</taxon>
        <taxon>Agaricomycetes</taxon>
        <taxon>Polyporales</taxon>
        <taxon>Polyporaceae</taxon>
        <taxon>Trametes</taxon>
    </lineage>
</organism>
<accession>A0AAD7TGQ4</accession>
<sequence length="263" mass="29561">MLATVLQLYLWFRRCFGGKRRRGRIVDLPFGLLLKVASPKGVPESDVIGFVNRHTSIPTPNVVASVDGYGRRFFVMKRVHGRTLESVLHTLDPAQRAKIAQQLHSFVSQLRSIKSPHGSSICALNGEALIDSRITTCGPVGPFVDETAFNDRLLQTSAPFKSKADLAELRSRMRATHAIVFTHGDIAPRNIMVEGDTVVALLDWQQAGWHAEHWEFIKAKWCPPDLHSAAELWDSMVEQLFDKDYTPEWLLDRDLSDDIVGGY</sequence>
<evidence type="ECO:0000313" key="3">
    <source>
        <dbReference type="Proteomes" id="UP001215151"/>
    </source>
</evidence>
<gene>
    <name evidence="2" type="ORF">ONZ51_g11888</name>
</gene>
<feature type="domain" description="Aminoglycoside phosphotransferase" evidence="1">
    <location>
        <begin position="44"/>
        <end position="221"/>
    </location>
</feature>
<dbReference type="PANTHER" id="PTHR21310:SF58">
    <property type="entry name" value="AMINOGLYCOSIDE PHOSPHOTRANSFERASE DOMAIN-CONTAINING PROTEIN"/>
    <property type="match status" value="1"/>
</dbReference>
<dbReference type="Pfam" id="PF01636">
    <property type="entry name" value="APH"/>
    <property type="match status" value="1"/>
</dbReference>
<comment type="caution">
    <text evidence="2">The sequence shown here is derived from an EMBL/GenBank/DDBJ whole genome shotgun (WGS) entry which is preliminary data.</text>
</comment>
<dbReference type="Proteomes" id="UP001215151">
    <property type="component" value="Unassembled WGS sequence"/>
</dbReference>
<keyword evidence="3" id="KW-1185">Reference proteome</keyword>
<dbReference type="EMBL" id="JAPEVG010000628">
    <property type="protein sequence ID" value="KAJ8456831.1"/>
    <property type="molecule type" value="Genomic_DNA"/>
</dbReference>
<dbReference type="Gene3D" id="3.90.1200.10">
    <property type="match status" value="1"/>
</dbReference>
<reference evidence="2" key="1">
    <citation type="submission" date="2022-11" db="EMBL/GenBank/DDBJ databases">
        <title>Genome Sequence of Cubamyces cubensis.</title>
        <authorList>
            <person name="Buettner E."/>
        </authorList>
    </citation>
    <scope>NUCLEOTIDE SEQUENCE</scope>
    <source>
        <strain evidence="2">MPL-01</strain>
    </source>
</reference>
<dbReference type="PANTHER" id="PTHR21310">
    <property type="entry name" value="AMINOGLYCOSIDE PHOSPHOTRANSFERASE-RELATED-RELATED"/>
    <property type="match status" value="1"/>
</dbReference>
<dbReference type="SUPFAM" id="SSF56112">
    <property type="entry name" value="Protein kinase-like (PK-like)"/>
    <property type="match status" value="1"/>
</dbReference>
<evidence type="ECO:0000259" key="1">
    <source>
        <dbReference type="Pfam" id="PF01636"/>
    </source>
</evidence>
<evidence type="ECO:0000313" key="2">
    <source>
        <dbReference type="EMBL" id="KAJ8456831.1"/>
    </source>
</evidence>
<name>A0AAD7TGQ4_9APHY</name>
<dbReference type="InterPro" id="IPR051678">
    <property type="entry name" value="AGP_Transferase"/>
</dbReference>